<organism evidence="2 3">
    <name type="scientific">Rouxiella chamberiensis</name>
    <dbReference type="NCBI Taxonomy" id="1513468"/>
    <lineage>
        <taxon>Bacteria</taxon>
        <taxon>Pseudomonadati</taxon>
        <taxon>Pseudomonadota</taxon>
        <taxon>Gammaproteobacteria</taxon>
        <taxon>Enterobacterales</taxon>
        <taxon>Yersiniaceae</taxon>
        <taxon>Rouxiella</taxon>
    </lineage>
</organism>
<reference evidence="2" key="1">
    <citation type="submission" date="2022-12" db="EMBL/GenBank/DDBJ databases">
        <title>Complete genome sequence of an Australian strain of Rouxiella badensis DAR84756 and resolution of the R. badensis DSM100043 and R. chamberiensis DSM28324 genomes.</title>
        <authorList>
            <person name="Paul S."/>
            <person name="Anderson P.J."/>
            <person name="Maynard G."/>
            <person name="Dyall-Smith M."/>
            <person name="Kudinha T."/>
        </authorList>
    </citation>
    <scope>NUCLEOTIDE SEQUENCE</scope>
    <source>
        <strain evidence="2">DSM 28324</strain>
    </source>
</reference>
<dbReference type="Gene3D" id="3.90.550.10">
    <property type="entry name" value="Spore Coat Polysaccharide Biosynthesis Protein SpsA, Chain A"/>
    <property type="match status" value="1"/>
</dbReference>
<sequence>MNSKKKQVVTSKSARKHLLTALISRSRSQALAPISADEYPFVSVIVPSYNRRHFLPYLLYIYQYQDYPADRRELVILDDSPQSSQDLVDQLLGEHSGENVRYIFSPERLYLGQKRNMLNKLAKGEYLLCMDDDDYYPPDKISYTLREMQKTRALFSASGQIYIWYSHLDKIYKTSSLGPYYALNGTFAYHRDFLKNHLYDDKAMIAEEHVFLKGFTEQVLQIAAEKSILCISHSNNTYDKDFVMESCTPADFTLKDFIADKTLRAHYRRMSHAPVSQKVNWQAFEKIAVVVENRDQEQWQQLQARWQEMGMDSARLLPFSLDRHPHPAIAESQTHLEILTQAQQAGWKNVLILHANLHFLHQEKAIAKVNTLIEALEHVEWQVMMLGVDHHRIAPSVVLPGIVKMNHGEIPCAYAVNQPYFSTLIENYQQGLTLLLAQPEKIIYRLDQFWTSLMQRDTWLAMYPSFAYLPTLRYPKEPEPVDSAHRFFRKIADDKPLAKKQKVRK</sequence>
<name>A0ABY7HMQ9_9GAMM</name>
<dbReference type="InterPro" id="IPR029044">
    <property type="entry name" value="Nucleotide-diphossugar_trans"/>
</dbReference>
<evidence type="ECO:0000259" key="1">
    <source>
        <dbReference type="Pfam" id="PF00535"/>
    </source>
</evidence>
<dbReference type="EC" id="2.4.-.-" evidence="2"/>
<feature type="domain" description="Glycosyltransferase 2-like" evidence="1">
    <location>
        <begin position="43"/>
        <end position="175"/>
    </location>
</feature>
<evidence type="ECO:0000313" key="3">
    <source>
        <dbReference type="Proteomes" id="UP001164712"/>
    </source>
</evidence>
<dbReference type="Proteomes" id="UP001164712">
    <property type="component" value="Chromosome"/>
</dbReference>
<dbReference type="CDD" id="cd00761">
    <property type="entry name" value="Glyco_tranf_GTA_type"/>
    <property type="match status" value="1"/>
</dbReference>
<protein>
    <submittedName>
        <fullName evidence="2">Glycosyltransferase</fullName>
        <ecNumber evidence="2">2.4.-.-</ecNumber>
    </submittedName>
</protein>
<proteinExistence type="predicted"/>
<dbReference type="Pfam" id="PF00535">
    <property type="entry name" value="Glycos_transf_2"/>
    <property type="match status" value="1"/>
</dbReference>
<dbReference type="PANTHER" id="PTHR22916:SF3">
    <property type="entry name" value="UDP-GLCNAC:BETAGAL BETA-1,3-N-ACETYLGLUCOSAMINYLTRANSFERASE-LIKE PROTEIN 1"/>
    <property type="match status" value="1"/>
</dbReference>
<evidence type="ECO:0000313" key="2">
    <source>
        <dbReference type="EMBL" id="WAT00664.1"/>
    </source>
</evidence>
<dbReference type="SUPFAM" id="SSF53448">
    <property type="entry name" value="Nucleotide-diphospho-sugar transferases"/>
    <property type="match status" value="1"/>
</dbReference>
<keyword evidence="3" id="KW-1185">Reference proteome</keyword>
<dbReference type="InterPro" id="IPR001173">
    <property type="entry name" value="Glyco_trans_2-like"/>
</dbReference>
<keyword evidence="2" id="KW-0808">Transferase</keyword>
<gene>
    <name evidence="2" type="ORF">O1V66_17630</name>
</gene>
<dbReference type="GO" id="GO:0016757">
    <property type="term" value="F:glycosyltransferase activity"/>
    <property type="evidence" value="ECO:0007669"/>
    <property type="project" value="UniProtKB-KW"/>
</dbReference>
<accession>A0ABY7HMQ9</accession>
<dbReference type="PANTHER" id="PTHR22916">
    <property type="entry name" value="GLYCOSYLTRANSFERASE"/>
    <property type="match status" value="1"/>
</dbReference>
<keyword evidence="2" id="KW-0328">Glycosyltransferase</keyword>
<dbReference type="EMBL" id="CP114058">
    <property type="protein sequence ID" value="WAT00664.1"/>
    <property type="molecule type" value="Genomic_DNA"/>
</dbReference>
<dbReference type="RefSeq" id="WP_082051041.1">
    <property type="nucleotide sequence ID" value="NZ_CP114058.1"/>
</dbReference>